<evidence type="ECO:0000313" key="2">
    <source>
        <dbReference type="Proteomes" id="UP000198923"/>
    </source>
</evidence>
<reference evidence="1 2" key="1">
    <citation type="submission" date="2016-10" db="EMBL/GenBank/DDBJ databases">
        <authorList>
            <person name="de Groot N.N."/>
        </authorList>
    </citation>
    <scope>NUCLEOTIDE SEQUENCE [LARGE SCALE GENOMIC DNA]</scope>
    <source>
        <strain evidence="1 2">CPCC 201354</strain>
    </source>
</reference>
<name>A0A1G7Y8Z7_9ACTN</name>
<organism evidence="1 2">
    <name type="scientific">Sinosporangium album</name>
    <dbReference type="NCBI Taxonomy" id="504805"/>
    <lineage>
        <taxon>Bacteria</taxon>
        <taxon>Bacillati</taxon>
        <taxon>Actinomycetota</taxon>
        <taxon>Actinomycetes</taxon>
        <taxon>Streptosporangiales</taxon>
        <taxon>Streptosporangiaceae</taxon>
        <taxon>Sinosporangium</taxon>
    </lineage>
</organism>
<sequence>MTEIIALPGYNSLKHSLRSPLMGYELRVERQAPLPYAELASTVSPVGFELRGTQQVGEVVARHREAAHTIGTWDGRLVGRPESDWQVAQLALLADALGARLVGEDGEVYAIRDGILETVNGGTVHEFGKLDEILDIGPAAWRH</sequence>
<dbReference type="Proteomes" id="UP000198923">
    <property type="component" value="Unassembled WGS sequence"/>
</dbReference>
<evidence type="ECO:0000313" key="1">
    <source>
        <dbReference type="EMBL" id="SDG92889.1"/>
    </source>
</evidence>
<accession>A0A1G7Y8Z7</accession>
<proteinExistence type="predicted"/>
<dbReference type="STRING" id="504805.SAMN05421505_109149"/>
<gene>
    <name evidence="1" type="ORF">SAMN05421505_109149</name>
</gene>
<keyword evidence="2" id="KW-1185">Reference proteome</keyword>
<protein>
    <submittedName>
        <fullName evidence="1">Uncharacterized protein</fullName>
    </submittedName>
</protein>
<dbReference type="EMBL" id="FNCN01000009">
    <property type="protein sequence ID" value="SDG92889.1"/>
    <property type="molecule type" value="Genomic_DNA"/>
</dbReference>
<dbReference type="AlphaFoldDB" id="A0A1G7Y8Z7"/>